<reference evidence="2 3" key="1">
    <citation type="submission" date="2023-10" db="EMBL/GenBank/DDBJ databases">
        <title>Sorlinia euscelidii gen. nov., sp. nov., an acetic acid bacteria isolated from the gut of Euscelidius variegatus emitter.</title>
        <authorList>
            <person name="Michoud G."/>
            <person name="Marasco R."/>
            <person name="Seferji K."/>
            <person name="Gonella E."/>
            <person name="Garuglieri E."/>
            <person name="Alma A."/>
            <person name="Mapelli F."/>
            <person name="Borin S."/>
            <person name="Daffonchio D."/>
            <person name="Crotti E."/>
        </authorList>
    </citation>
    <scope>NUCLEOTIDE SEQUENCE [LARGE SCALE GENOMIC DNA]</scope>
    <source>
        <strain evidence="2 3">EV16P</strain>
    </source>
</reference>
<evidence type="ECO:0000313" key="2">
    <source>
        <dbReference type="EMBL" id="MEE8657933.1"/>
    </source>
</evidence>
<protein>
    <submittedName>
        <fullName evidence="2">NAD(P)-dependent oxidoreductase</fullName>
    </submittedName>
</protein>
<keyword evidence="1" id="KW-0520">NAD</keyword>
<accession>A0ABU7TZV5</accession>
<dbReference type="RefSeq" id="WP_394818896.1">
    <property type="nucleotide sequence ID" value="NZ_JAWJZY010000001.1"/>
</dbReference>
<comment type="caution">
    <text evidence="2">The sequence shown here is derived from an EMBL/GenBank/DDBJ whole genome shotgun (WGS) entry which is preliminary data.</text>
</comment>
<dbReference type="EMBL" id="JAWJZY010000001">
    <property type="protein sequence ID" value="MEE8657933.1"/>
    <property type="molecule type" value="Genomic_DNA"/>
</dbReference>
<evidence type="ECO:0000256" key="1">
    <source>
        <dbReference type="ARBA" id="ARBA00023027"/>
    </source>
</evidence>
<dbReference type="Gene3D" id="3.40.50.720">
    <property type="entry name" value="NAD(P)-binding Rossmann-like Domain"/>
    <property type="match status" value="1"/>
</dbReference>
<dbReference type="PANTHER" id="PTHR43574">
    <property type="entry name" value="EPIMERASE-RELATED"/>
    <property type="match status" value="1"/>
</dbReference>
<organism evidence="2 3">
    <name type="scientific">Sorlinia euscelidii</name>
    <dbReference type="NCBI Taxonomy" id="3081148"/>
    <lineage>
        <taxon>Bacteria</taxon>
        <taxon>Pseudomonadati</taxon>
        <taxon>Pseudomonadota</taxon>
        <taxon>Alphaproteobacteria</taxon>
        <taxon>Acetobacterales</taxon>
        <taxon>Acetobacteraceae</taxon>
        <taxon>Sorlinia</taxon>
    </lineage>
</organism>
<sequence>MRRHLVIIGIGYSASRVAAQAVAQSWDVTGTKRVPDGQPNVIAYADAAEAIKNATHLLISAPPENGVDPVIRDYEKVIGAAAKLSWIGYYSTTGVYGDRQGGAVDETTPVNPTQPRAQARVVAENGWARIASTKNIAFDRIRIGGIYGPGRSPFEMLLSDHPRLVIAPDHAFSRIHRDDIAGGTMAAMETASGERVLNFVDTTPSPQHVVIEEAARIAQWPLPTPTPLDQALREMNPMARSFWSERRIVRSELTCRLINRAWKFPSYREGLADIWAHRRDA</sequence>
<dbReference type="InterPro" id="IPR036291">
    <property type="entry name" value="NAD(P)-bd_dom_sf"/>
</dbReference>
<evidence type="ECO:0000313" key="3">
    <source>
        <dbReference type="Proteomes" id="UP001312908"/>
    </source>
</evidence>
<dbReference type="Proteomes" id="UP001312908">
    <property type="component" value="Unassembled WGS sequence"/>
</dbReference>
<name>A0ABU7TZV5_9PROT</name>
<keyword evidence="3" id="KW-1185">Reference proteome</keyword>
<dbReference type="SUPFAM" id="SSF51735">
    <property type="entry name" value="NAD(P)-binding Rossmann-fold domains"/>
    <property type="match status" value="1"/>
</dbReference>
<gene>
    <name evidence="2" type="ORF">DOFOFD_02750</name>
</gene>
<proteinExistence type="predicted"/>